<keyword evidence="1" id="KW-0812">Transmembrane</keyword>
<feature type="transmembrane region" description="Helical" evidence="1">
    <location>
        <begin position="31"/>
        <end position="52"/>
    </location>
</feature>
<dbReference type="InterPro" id="IPR018723">
    <property type="entry name" value="DUF2254_membrane"/>
</dbReference>
<feature type="transmembrane region" description="Helical" evidence="1">
    <location>
        <begin position="72"/>
        <end position="100"/>
    </location>
</feature>
<protein>
    <recommendedName>
        <fullName evidence="4">DUF2254 domain-containing protein</fullName>
    </recommendedName>
</protein>
<evidence type="ECO:0000256" key="1">
    <source>
        <dbReference type="SAM" id="Phobius"/>
    </source>
</evidence>
<evidence type="ECO:0008006" key="4">
    <source>
        <dbReference type="Google" id="ProtNLM"/>
    </source>
</evidence>
<name>I8UFI3_9BACL</name>
<evidence type="ECO:0000313" key="3">
    <source>
        <dbReference type="Proteomes" id="UP000004080"/>
    </source>
</evidence>
<gene>
    <name evidence="2" type="ORF">A374_07459</name>
</gene>
<sequence>MPSPFRQFHTHVNRYRQMSKRERFHQLHTNLWFTSLRFILYSLFLLTLSFTLDDYFTIGERSFFYISFSLTHSLVSTLTAGLLTLTTFTFNLVLVVFTTFSSQFSPRILKNFISNQATQRILGIFSGSFLYMLFSFFSLNTQYTKKFLAVPLTAVLLATLSMATFVFFIHHAVGWLQVNKMTDDMKNESLTIVDGPLQNEIQAYCIDDCEQIEAQAAQLSGADGTTITAPSSGYIQLIDFKNMISEAQQDQLILLLHQDVGEYVIQNTPIITYWKNGSGYVNKEKYTALFSIGNAQKEVQDIGFSINKLVEVAIRSLGNYDPKTTQNALNHLADLLAYLSSVATFNPYLVDENEQLRMITPKKNFSDYLYNSLGYIRHYAGENIIVGLEILKILKLIAKTASPRDLEAIWNFSVYTVTGYQKLFLFSLDRHKFNEMLYEIAVATNHTDDFTKIINGNEL</sequence>
<dbReference type="Proteomes" id="UP000004080">
    <property type="component" value="Unassembled WGS sequence"/>
</dbReference>
<keyword evidence="3" id="KW-1185">Reference proteome</keyword>
<comment type="caution">
    <text evidence="2">The sequence shown here is derived from an EMBL/GenBank/DDBJ whole genome shotgun (WGS) entry which is preliminary data.</text>
</comment>
<dbReference type="OrthoDB" id="2955631at2"/>
<keyword evidence="1" id="KW-0472">Membrane</keyword>
<dbReference type="PATRIC" id="fig|1196324.3.peg.1525"/>
<organism evidence="2 3">
    <name type="scientific">Fictibacillus macauensis ZFHKF-1</name>
    <dbReference type="NCBI Taxonomy" id="1196324"/>
    <lineage>
        <taxon>Bacteria</taxon>
        <taxon>Bacillati</taxon>
        <taxon>Bacillota</taxon>
        <taxon>Bacilli</taxon>
        <taxon>Bacillales</taxon>
        <taxon>Fictibacillaceae</taxon>
        <taxon>Fictibacillus</taxon>
    </lineage>
</organism>
<feature type="transmembrane region" description="Helical" evidence="1">
    <location>
        <begin position="151"/>
        <end position="176"/>
    </location>
</feature>
<proteinExistence type="predicted"/>
<reference evidence="2 3" key="1">
    <citation type="journal article" date="2012" name="J. Bacteriol.">
        <title>Genome of Bacillus macauensis ZFHKF-1, a Long-Chain-Forming Bacterium.</title>
        <authorList>
            <person name="Cai L."/>
            <person name="Zhang T."/>
        </authorList>
    </citation>
    <scope>NUCLEOTIDE SEQUENCE [LARGE SCALE GENOMIC DNA]</scope>
    <source>
        <strain evidence="2 3">ZFHKF-1</strain>
    </source>
</reference>
<keyword evidence="1" id="KW-1133">Transmembrane helix</keyword>
<dbReference type="eggNOG" id="COG4325">
    <property type="taxonomic scope" value="Bacteria"/>
</dbReference>
<dbReference type="EMBL" id="AKKV01000024">
    <property type="protein sequence ID" value="EIT85655.1"/>
    <property type="molecule type" value="Genomic_DNA"/>
</dbReference>
<dbReference type="RefSeq" id="WP_007201587.1">
    <property type="nucleotide sequence ID" value="NZ_AKKV01000024.1"/>
</dbReference>
<dbReference type="Pfam" id="PF10011">
    <property type="entry name" value="DUF2254"/>
    <property type="match status" value="1"/>
</dbReference>
<dbReference type="AlphaFoldDB" id="I8UFI3"/>
<evidence type="ECO:0000313" key="2">
    <source>
        <dbReference type="EMBL" id="EIT85655.1"/>
    </source>
</evidence>
<feature type="transmembrane region" description="Helical" evidence="1">
    <location>
        <begin position="121"/>
        <end position="139"/>
    </location>
</feature>
<dbReference type="STRING" id="1196324.A374_07459"/>
<accession>I8UFI3</accession>